<sequence>MKVQDVSKQQGLQVLLHFDETPDRPVAKDSSLGRNDVIIGYFENGSWNSDGLPRGKDLIPSRVISTAPVQGGPLAARAPPHGRVFIEIRPGAMPFPPETLFSMVTDPKHGDLHPANTTATLFAPTVEDSRDSSNSHFWALQFWYLPGPR</sequence>
<protein>
    <submittedName>
        <fullName evidence="1">Uncharacterized protein</fullName>
    </submittedName>
</protein>
<organism evidence="1">
    <name type="scientific">Tetraselmis sp. GSL018</name>
    <dbReference type="NCBI Taxonomy" id="582737"/>
    <lineage>
        <taxon>Eukaryota</taxon>
        <taxon>Viridiplantae</taxon>
        <taxon>Chlorophyta</taxon>
        <taxon>core chlorophytes</taxon>
        <taxon>Chlorodendrophyceae</taxon>
        <taxon>Chlorodendrales</taxon>
        <taxon>Chlorodendraceae</taxon>
        <taxon>Tetraselmis</taxon>
    </lineage>
</organism>
<dbReference type="AlphaFoldDB" id="A0A061RNT3"/>
<dbReference type="EMBL" id="GBEZ01011204">
    <property type="protein sequence ID" value="JAC74562.1"/>
    <property type="molecule type" value="Transcribed_RNA"/>
</dbReference>
<accession>A0A061RNT3</accession>
<evidence type="ECO:0000313" key="1">
    <source>
        <dbReference type="EMBL" id="JAC74562.1"/>
    </source>
</evidence>
<reference evidence="1" key="1">
    <citation type="submission" date="2014-05" db="EMBL/GenBank/DDBJ databases">
        <title>The transcriptome of the halophilic microalga Tetraselmis sp. GSL018 isolated from the Great Salt Lake, Utah.</title>
        <authorList>
            <person name="Jinkerson R.E."/>
            <person name="D'Adamo S."/>
            <person name="Posewitz M.C."/>
        </authorList>
    </citation>
    <scope>NUCLEOTIDE SEQUENCE</scope>
    <source>
        <strain evidence="1">GSL018</strain>
    </source>
</reference>
<proteinExistence type="predicted"/>
<gene>
    <name evidence="1" type="ORF">TSPGSL018_25601</name>
</gene>
<feature type="non-terminal residue" evidence="1">
    <location>
        <position position="149"/>
    </location>
</feature>
<name>A0A061RNT3_9CHLO</name>